<evidence type="ECO:0000256" key="13">
    <source>
        <dbReference type="SAM" id="Phobius"/>
    </source>
</evidence>
<dbReference type="InterPro" id="IPR003594">
    <property type="entry name" value="HATPase_dom"/>
</dbReference>
<keyword evidence="5" id="KW-0808">Transferase</keyword>
<dbReference type="Proteomes" id="UP001232973">
    <property type="component" value="Unassembled WGS sequence"/>
</dbReference>
<dbReference type="InterPro" id="IPR004358">
    <property type="entry name" value="Sig_transdc_His_kin-like_C"/>
</dbReference>
<dbReference type="Gene3D" id="3.30.565.10">
    <property type="entry name" value="Histidine kinase-like ATPase, C-terminal domain"/>
    <property type="match status" value="1"/>
</dbReference>
<evidence type="ECO:0000256" key="9">
    <source>
        <dbReference type="ARBA" id="ARBA00022840"/>
    </source>
</evidence>
<dbReference type="PROSITE" id="PS50109">
    <property type="entry name" value="HIS_KIN"/>
    <property type="match status" value="1"/>
</dbReference>
<keyword evidence="10 13" id="KW-1133">Transmembrane helix</keyword>
<dbReference type="SUPFAM" id="SSF55874">
    <property type="entry name" value="ATPase domain of HSP90 chaperone/DNA topoisomerase II/histidine kinase"/>
    <property type="match status" value="1"/>
</dbReference>
<evidence type="ECO:0000256" key="2">
    <source>
        <dbReference type="ARBA" id="ARBA00004651"/>
    </source>
</evidence>
<reference evidence="15 16" key="1">
    <citation type="submission" date="2023-07" db="EMBL/GenBank/DDBJ databases">
        <title>Genomic Encyclopedia of Type Strains, Phase IV (KMG-IV): sequencing the most valuable type-strain genomes for metagenomic binning, comparative biology and taxonomic classification.</title>
        <authorList>
            <person name="Goeker M."/>
        </authorList>
    </citation>
    <scope>NUCLEOTIDE SEQUENCE [LARGE SCALE GENOMIC DNA]</scope>
    <source>
        <strain evidence="15 16">DSM 4006</strain>
    </source>
</reference>
<dbReference type="PANTHER" id="PTHR45453:SF2">
    <property type="entry name" value="HISTIDINE KINASE"/>
    <property type="match status" value="1"/>
</dbReference>
<keyword evidence="6 13" id="KW-0812">Transmembrane</keyword>
<sequence>MRELRLFFGEIWRTIMFFGIGYGLMMLTVALTFRFVRVPLGNLLYALFLGWVVLIAFLASEFRIRRRFYREACARMDNPSSLTSADTFLAAGTAEQRFFVDLLHRTHDAYRRELGEVTEQKQFYELFTTRFAHQMKTPLTVVQLLEQEMLSAYPSCVALAEFLDSLSEERVRLETTLGIMLGAARLHSFSFDSRMEEIDLVELVRSVVNAHKREWVRRGIYPKITVDQQPVIVRSDRKWLQFVIDQIVCNALQYGRMERTIENGMPSSTFLMQFKSNANNTVLSFTDQGIGIPPRDLPHVFEPFFTGSNGRSHSRATGMGLYLVKEILDRLGHKICIDSTEGQGTTVTVTISRSDYLSAADSLRK</sequence>
<evidence type="ECO:0000259" key="14">
    <source>
        <dbReference type="PROSITE" id="PS50109"/>
    </source>
</evidence>
<evidence type="ECO:0000256" key="11">
    <source>
        <dbReference type="ARBA" id="ARBA00023012"/>
    </source>
</evidence>
<dbReference type="InterPro" id="IPR036890">
    <property type="entry name" value="HATPase_C_sf"/>
</dbReference>
<feature type="domain" description="Histidine kinase" evidence="14">
    <location>
        <begin position="130"/>
        <end position="355"/>
    </location>
</feature>
<dbReference type="InterPro" id="IPR036097">
    <property type="entry name" value="HisK_dim/P_sf"/>
</dbReference>
<dbReference type="InterPro" id="IPR005467">
    <property type="entry name" value="His_kinase_dom"/>
</dbReference>
<comment type="subcellular location">
    <subcellularLocation>
        <location evidence="2">Cell membrane</location>
        <topology evidence="2">Multi-pass membrane protein</topology>
    </subcellularLocation>
</comment>
<evidence type="ECO:0000313" key="15">
    <source>
        <dbReference type="EMBL" id="MDQ0190033.1"/>
    </source>
</evidence>
<comment type="catalytic activity">
    <reaction evidence="1">
        <text>ATP + protein L-histidine = ADP + protein N-phospho-L-histidine.</text>
        <dbReference type="EC" id="2.7.13.3"/>
    </reaction>
</comment>
<keyword evidence="11" id="KW-0902">Two-component regulatory system</keyword>
<feature type="transmembrane region" description="Helical" evidence="13">
    <location>
        <begin position="12"/>
        <end position="36"/>
    </location>
</feature>
<protein>
    <recommendedName>
        <fullName evidence="3">histidine kinase</fullName>
        <ecNumber evidence="3">2.7.13.3</ecNumber>
    </recommendedName>
</protein>
<keyword evidence="7" id="KW-0547">Nucleotide-binding</keyword>
<dbReference type="PRINTS" id="PR00344">
    <property type="entry name" value="BCTRLSENSOR"/>
</dbReference>
<dbReference type="EC" id="2.7.13.3" evidence="3"/>
<evidence type="ECO:0000256" key="6">
    <source>
        <dbReference type="ARBA" id="ARBA00022692"/>
    </source>
</evidence>
<name>A0ABT9XIB8_9BACL</name>
<dbReference type="RefSeq" id="WP_274454710.1">
    <property type="nucleotide sequence ID" value="NZ_CP067097.1"/>
</dbReference>
<keyword evidence="4" id="KW-1003">Cell membrane</keyword>
<accession>A0ABT9XIB8</accession>
<evidence type="ECO:0000256" key="7">
    <source>
        <dbReference type="ARBA" id="ARBA00022741"/>
    </source>
</evidence>
<keyword evidence="8 15" id="KW-0418">Kinase</keyword>
<keyword evidence="16" id="KW-1185">Reference proteome</keyword>
<evidence type="ECO:0000313" key="16">
    <source>
        <dbReference type="Proteomes" id="UP001232973"/>
    </source>
</evidence>
<dbReference type="Pfam" id="PF02518">
    <property type="entry name" value="HATPase_c"/>
    <property type="match status" value="1"/>
</dbReference>
<comment type="caution">
    <text evidence="15">The sequence shown here is derived from an EMBL/GenBank/DDBJ whole genome shotgun (WGS) entry which is preliminary data.</text>
</comment>
<keyword evidence="9" id="KW-0067">ATP-binding</keyword>
<dbReference type="SMART" id="SM00387">
    <property type="entry name" value="HATPase_c"/>
    <property type="match status" value="1"/>
</dbReference>
<dbReference type="EMBL" id="JAUSTP010000013">
    <property type="protein sequence ID" value="MDQ0190033.1"/>
    <property type="molecule type" value="Genomic_DNA"/>
</dbReference>
<organism evidence="15 16">
    <name type="scientific">Alicyclobacillus cycloheptanicus</name>
    <dbReference type="NCBI Taxonomy" id="1457"/>
    <lineage>
        <taxon>Bacteria</taxon>
        <taxon>Bacillati</taxon>
        <taxon>Bacillota</taxon>
        <taxon>Bacilli</taxon>
        <taxon>Bacillales</taxon>
        <taxon>Alicyclobacillaceae</taxon>
        <taxon>Alicyclobacillus</taxon>
    </lineage>
</organism>
<dbReference type="GO" id="GO:0016301">
    <property type="term" value="F:kinase activity"/>
    <property type="evidence" value="ECO:0007669"/>
    <property type="project" value="UniProtKB-KW"/>
</dbReference>
<proteinExistence type="predicted"/>
<evidence type="ECO:0000256" key="3">
    <source>
        <dbReference type="ARBA" id="ARBA00012438"/>
    </source>
</evidence>
<dbReference type="PANTHER" id="PTHR45453">
    <property type="entry name" value="PHOSPHATE REGULON SENSOR PROTEIN PHOR"/>
    <property type="match status" value="1"/>
</dbReference>
<feature type="transmembrane region" description="Helical" evidence="13">
    <location>
        <begin position="42"/>
        <end position="60"/>
    </location>
</feature>
<evidence type="ECO:0000256" key="12">
    <source>
        <dbReference type="ARBA" id="ARBA00023136"/>
    </source>
</evidence>
<keyword evidence="12 13" id="KW-0472">Membrane</keyword>
<evidence type="ECO:0000256" key="5">
    <source>
        <dbReference type="ARBA" id="ARBA00022679"/>
    </source>
</evidence>
<dbReference type="SUPFAM" id="SSF47384">
    <property type="entry name" value="Homodimeric domain of signal transducing histidine kinase"/>
    <property type="match status" value="1"/>
</dbReference>
<evidence type="ECO:0000256" key="1">
    <source>
        <dbReference type="ARBA" id="ARBA00000085"/>
    </source>
</evidence>
<evidence type="ECO:0000256" key="4">
    <source>
        <dbReference type="ARBA" id="ARBA00022475"/>
    </source>
</evidence>
<gene>
    <name evidence="15" type="ORF">J2S03_001896</name>
</gene>
<dbReference type="InterPro" id="IPR050351">
    <property type="entry name" value="BphY/WalK/GraS-like"/>
</dbReference>
<evidence type="ECO:0000256" key="10">
    <source>
        <dbReference type="ARBA" id="ARBA00022989"/>
    </source>
</evidence>
<evidence type="ECO:0000256" key="8">
    <source>
        <dbReference type="ARBA" id="ARBA00022777"/>
    </source>
</evidence>